<organism evidence="1 2">
    <name type="scientific">Bacillus safensis</name>
    <dbReference type="NCBI Taxonomy" id="561879"/>
    <lineage>
        <taxon>Bacteria</taxon>
        <taxon>Bacillati</taxon>
        <taxon>Bacillota</taxon>
        <taxon>Bacilli</taxon>
        <taxon>Bacillales</taxon>
        <taxon>Bacillaceae</taxon>
        <taxon>Bacillus</taxon>
    </lineage>
</organism>
<proteinExistence type="predicted"/>
<sequence>MDPSCQDKCRYFIRTIFKKKVKRLKDELRQYEWTEKKQHVTKVTGIYKDEKMIQNRKFYS</sequence>
<gene>
    <name evidence="1" type="ORF">BsIDN1_64700</name>
</gene>
<dbReference type="Proteomes" id="UP000464658">
    <property type="component" value="Chromosome"/>
</dbReference>
<name>A0A5S9MJM5_BACIA</name>
<accession>A0A5S9MJM5</accession>
<evidence type="ECO:0000313" key="1">
    <source>
        <dbReference type="EMBL" id="BBP92852.1"/>
    </source>
</evidence>
<dbReference type="AlphaFoldDB" id="A0A5S9MJM5"/>
<dbReference type="EMBL" id="AP021906">
    <property type="protein sequence ID" value="BBP92852.1"/>
    <property type="molecule type" value="Genomic_DNA"/>
</dbReference>
<evidence type="ECO:0000313" key="2">
    <source>
        <dbReference type="Proteomes" id="UP000464658"/>
    </source>
</evidence>
<protein>
    <submittedName>
        <fullName evidence="1">Uncharacterized protein</fullName>
    </submittedName>
</protein>
<reference evidence="1 2" key="1">
    <citation type="submission" date="2019-12" db="EMBL/GenBank/DDBJ databases">
        <title>Full genome sequence of a Bacillus safensis strain isolated from commercially available natto in Indonesia.</title>
        <authorList>
            <person name="Yoshida M."/>
            <person name="Uomi M."/>
            <person name="Waturangi D."/>
            <person name="Ekaputri J.J."/>
            <person name="Setiamarga D.H.E."/>
        </authorList>
    </citation>
    <scope>NUCLEOTIDE SEQUENCE [LARGE SCALE GENOMIC DNA]</scope>
    <source>
        <strain evidence="1 2">IDN1</strain>
    </source>
</reference>